<name>A0ABP7Z1Y2_9ACTN</name>
<organism evidence="1 2">
    <name type="scientific">Actinomadura keratinilytica</name>
    <dbReference type="NCBI Taxonomy" id="547461"/>
    <lineage>
        <taxon>Bacteria</taxon>
        <taxon>Bacillati</taxon>
        <taxon>Actinomycetota</taxon>
        <taxon>Actinomycetes</taxon>
        <taxon>Streptosporangiales</taxon>
        <taxon>Thermomonosporaceae</taxon>
        <taxon>Actinomadura</taxon>
    </lineage>
</organism>
<keyword evidence="2" id="KW-1185">Reference proteome</keyword>
<proteinExistence type="predicted"/>
<evidence type="ECO:0000313" key="2">
    <source>
        <dbReference type="Proteomes" id="UP001500266"/>
    </source>
</evidence>
<dbReference type="Gene3D" id="1.10.260.40">
    <property type="entry name" value="lambda repressor-like DNA-binding domains"/>
    <property type="match status" value="1"/>
</dbReference>
<protein>
    <recommendedName>
        <fullName evidence="3">XRE family transcriptional regulator</fullName>
    </recommendedName>
</protein>
<dbReference type="Proteomes" id="UP001500266">
    <property type="component" value="Unassembled WGS sequence"/>
</dbReference>
<evidence type="ECO:0008006" key="3">
    <source>
        <dbReference type="Google" id="ProtNLM"/>
    </source>
</evidence>
<dbReference type="InterPro" id="IPR010982">
    <property type="entry name" value="Lambda_DNA-bd_dom_sf"/>
</dbReference>
<reference evidence="2" key="1">
    <citation type="journal article" date="2019" name="Int. J. Syst. Evol. Microbiol.">
        <title>The Global Catalogue of Microorganisms (GCM) 10K type strain sequencing project: providing services to taxonomists for standard genome sequencing and annotation.</title>
        <authorList>
            <consortium name="The Broad Institute Genomics Platform"/>
            <consortium name="The Broad Institute Genome Sequencing Center for Infectious Disease"/>
            <person name="Wu L."/>
            <person name="Ma J."/>
        </authorList>
    </citation>
    <scope>NUCLEOTIDE SEQUENCE [LARGE SCALE GENOMIC DNA]</scope>
    <source>
        <strain evidence="2">JCM 17316</strain>
    </source>
</reference>
<accession>A0ABP7Z1Y2</accession>
<comment type="caution">
    <text evidence="1">The sequence shown here is derived from an EMBL/GenBank/DDBJ whole genome shotgun (WGS) entry which is preliminary data.</text>
</comment>
<dbReference type="EMBL" id="BAABDO010000058">
    <property type="protein sequence ID" value="GAA4145745.1"/>
    <property type="molecule type" value="Genomic_DNA"/>
</dbReference>
<evidence type="ECO:0000313" key="1">
    <source>
        <dbReference type="EMBL" id="GAA4145745.1"/>
    </source>
</evidence>
<gene>
    <name evidence="1" type="ORF">GCM10022416_37710</name>
</gene>
<sequence>MPHSGASKRQRDALRERMLADGRTRRDIAEEMMRRWGYRPRIAWRYAHGWSQDAAADRYNRLHDEEGRAPMSGTRIGAYERWPHGGERPRLEYLRALAEVFETDLTLLVDEDDLSHLPKPQRLTLLELIKSRSPDPGVQNEENLAYGQSGEYEDDISGREVVIMVAHEGSEHAEQAERRDIGEATLEQLRADVIRLSHEYLTGSPLPLLMEMRRVRRRMYAALDKRLWPRDTTELYLLIGTLNALMANAVDDLGYEHAADELLRAGWAYAIAIDHRPLMAFLRGSASSTAYWRDRPRQARDLAESALQYLPDGHGAARFHLLYAQAAAKLGDVSGAKRAIEAARDAAERPHRDEIHDDIGGQFACPPAKRAYLAGNTLVAERGNERDTIAELTRAADLFAAEPEAVRSYGCEAINHVNLALAQVRDGQLDAVDLSKVFELPIAKRIEALPKALTNVRAELAQPRYRGSAAAAELDERIEAFGRESIIEDLRDLPSGG</sequence>